<sequence>MMAPAWPENARHGKRQVAVLAPVGWMAEAIHANDAQAGTNLSFGAGHVPARYAWKIAARVFHPTV</sequence>
<dbReference type="EMBL" id="RFFL01000001">
    <property type="protein sequence ID" value="RMI03215.1"/>
    <property type="molecule type" value="Genomic_DNA"/>
</dbReference>
<protein>
    <submittedName>
        <fullName evidence="1">Uncharacterized protein</fullName>
    </submittedName>
</protein>
<organism evidence="1 2">
    <name type="scientific">Stutzerimonas nitrititolerans</name>
    <dbReference type="NCBI Taxonomy" id="2482751"/>
    <lineage>
        <taxon>Bacteria</taxon>
        <taxon>Pseudomonadati</taxon>
        <taxon>Pseudomonadota</taxon>
        <taxon>Gammaproteobacteria</taxon>
        <taxon>Pseudomonadales</taxon>
        <taxon>Pseudomonadaceae</taxon>
        <taxon>Stutzerimonas</taxon>
    </lineage>
</organism>
<keyword evidence="2" id="KW-1185">Reference proteome</keyword>
<evidence type="ECO:0000313" key="2">
    <source>
        <dbReference type="Proteomes" id="UP000269134"/>
    </source>
</evidence>
<evidence type="ECO:0000313" key="1">
    <source>
        <dbReference type="EMBL" id="RMI03215.1"/>
    </source>
</evidence>
<accession>A0ABX9VAG3</accession>
<comment type="caution">
    <text evidence="1">The sequence shown here is derived from an EMBL/GenBank/DDBJ whole genome shotgun (WGS) entry which is preliminary data.</text>
</comment>
<gene>
    <name evidence="1" type="ORF">EA795_01785</name>
</gene>
<dbReference type="Proteomes" id="UP000269134">
    <property type="component" value="Unassembled WGS sequence"/>
</dbReference>
<proteinExistence type="predicted"/>
<reference evidence="1 2" key="1">
    <citation type="submission" date="2018-10" db="EMBL/GenBank/DDBJ databases">
        <title>Pseudomonas sp. GL14 genome.</title>
        <authorList>
            <person name="Peng J."/>
            <person name="Liu Z.-P."/>
        </authorList>
    </citation>
    <scope>NUCLEOTIDE SEQUENCE [LARGE SCALE GENOMIC DNA]</scope>
    <source>
        <strain evidence="1 2">GL14</strain>
    </source>
</reference>
<name>A0ABX9VAG3_9GAMM</name>